<dbReference type="EMBL" id="JAFBXF010000015">
    <property type="protein sequence ID" value="MBM2419055.1"/>
    <property type="molecule type" value="Genomic_DNA"/>
</dbReference>
<dbReference type="Pfam" id="PF07811">
    <property type="entry name" value="TadE"/>
    <property type="match status" value="1"/>
</dbReference>
<gene>
    <name evidence="3" type="ORF">JQX41_18855</name>
    <name evidence="4" type="ORF">JQX48_18875</name>
</gene>
<sequence length="156" mass="16796">MTFRWIWIALRRESGAAAIEFALIAPVLLLMFVGMANLGVRAIEEARLNQVARETAEAALFTQSLTVLDTTLQAAITDLGAPISGDTYAGTVRLLCLCPGQAEIENCTTSQAALCISTGLPWEVVIEVDVQMNYQPLLPGFGTEGLIASTLRVQVR</sequence>
<organism evidence="3 5">
    <name type="scientific">Marivita cryptomonadis</name>
    <dbReference type="NCBI Taxonomy" id="505252"/>
    <lineage>
        <taxon>Bacteria</taxon>
        <taxon>Pseudomonadati</taxon>
        <taxon>Pseudomonadota</taxon>
        <taxon>Alphaproteobacteria</taxon>
        <taxon>Rhodobacterales</taxon>
        <taxon>Roseobacteraceae</taxon>
        <taxon>Marivita</taxon>
    </lineage>
</organism>
<evidence type="ECO:0000259" key="2">
    <source>
        <dbReference type="Pfam" id="PF07811"/>
    </source>
</evidence>
<keyword evidence="1" id="KW-0472">Membrane</keyword>
<dbReference type="AlphaFoldDB" id="A0A9Q2S3J5"/>
<keyword evidence="1" id="KW-1133">Transmembrane helix</keyword>
<dbReference type="Proteomes" id="UP000755667">
    <property type="component" value="Unassembled WGS sequence"/>
</dbReference>
<dbReference type="OrthoDB" id="7189296at2"/>
<evidence type="ECO:0000313" key="4">
    <source>
        <dbReference type="EMBL" id="MBM2419055.1"/>
    </source>
</evidence>
<accession>A0A9Q2S3J5</accession>
<evidence type="ECO:0000313" key="6">
    <source>
        <dbReference type="Proteomes" id="UP000809440"/>
    </source>
</evidence>
<feature type="transmembrane region" description="Helical" evidence="1">
    <location>
        <begin position="21"/>
        <end position="40"/>
    </location>
</feature>
<proteinExistence type="predicted"/>
<dbReference type="Proteomes" id="UP000809440">
    <property type="component" value="Unassembled WGS sequence"/>
</dbReference>
<evidence type="ECO:0000256" key="1">
    <source>
        <dbReference type="SAM" id="Phobius"/>
    </source>
</evidence>
<keyword evidence="1" id="KW-0812">Transmembrane</keyword>
<reference evidence="3 6" key="1">
    <citation type="submission" date="2021-01" db="EMBL/GenBank/DDBJ databases">
        <title>Diatom-associated Roseobacters Show Island Model of Population Structure.</title>
        <authorList>
            <person name="Qu L."/>
            <person name="Feng X."/>
            <person name="Chen Y."/>
            <person name="Li L."/>
            <person name="Wang X."/>
            <person name="Hu Z."/>
            <person name="Wang H."/>
            <person name="Luo H."/>
        </authorList>
    </citation>
    <scope>NUCLEOTIDE SEQUENCE</scope>
    <source>
        <strain evidence="4 6">CC28-63</strain>
        <strain evidence="3">CC28-69</strain>
    </source>
</reference>
<keyword evidence="6" id="KW-1185">Reference proteome</keyword>
<evidence type="ECO:0000313" key="3">
    <source>
        <dbReference type="EMBL" id="MBM2414384.1"/>
    </source>
</evidence>
<dbReference type="RefSeq" id="WP_085631608.1">
    <property type="nucleotide sequence ID" value="NZ_JAFBWU010000015.1"/>
</dbReference>
<comment type="caution">
    <text evidence="3">The sequence shown here is derived from an EMBL/GenBank/DDBJ whole genome shotgun (WGS) entry which is preliminary data.</text>
</comment>
<dbReference type="GeneID" id="62642237"/>
<name>A0A9Q2S3J5_9RHOB</name>
<protein>
    <submittedName>
        <fullName evidence="3">Pilus assembly protein</fullName>
    </submittedName>
</protein>
<dbReference type="InterPro" id="IPR012495">
    <property type="entry name" value="TadE-like_dom"/>
</dbReference>
<dbReference type="EMBL" id="JAFBXE010000015">
    <property type="protein sequence ID" value="MBM2414384.1"/>
    <property type="molecule type" value="Genomic_DNA"/>
</dbReference>
<feature type="domain" description="TadE-like" evidence="2">
    <location>
        <begin position="15"/>
        <end position="56"/>
    </location>
</feature>
<evidence type="ECO:0000313" key="5">
    <source>
        <dbReference type="Proteomes" id="UP000755667"/>
    </source>
</evidence>